<dbReference type="GO" id="GO:0005524">
    <property type="term" value="F:ATP binding"/>
    <property type="evidence" value="ECO:0007669"/>
    <property type="project" value="UniProtKB-KW"/>
</dbReference>
<evidence type="ECO:0000313" key="6">
    <source>
        <dbReference type="EMBL" id="GAG03416.1"/>
    </source>
</evidence>
<comment type="caution">
    <text evidence="6">The sequence shown here is derived from an EMBL/GenBank/DDBJ whole genome shotgun (WGS) entry which is preliminary data.</text>
</comment>
<dbReference type="Gene3D" id="3.40.50.300">
    <property type="entry name" value="P-loop containing nucleotide triphosphate hydrolases"/>
    <property type="match status" value="1"/>
</dbReference>
<dbReference type="PANTHER" id="PTHR42711">
    <property type="entry name" value="ABC TRANSPORTER ATP-BINDING PROTEIN"/>
    <property type="match status" value="1"/>
</dbReference>
<organism evidence="6">
    <name type="scientific">marine sediment metagenome</name>
    <dbReference type="NCBI Taxonomy" id="412755"/>
    <lineage>
        <taxon>unclassified sequences</taxon>
        <taxon>metagenomes</taxon>
        <taxon>ecological metagenomes</taxon>
    </lineage>
</organism>
<evidence type="ECO:0000256" key="3">
    <source>
        <dbReference type="ARBA" id="ARBA00022741"/>
    </source>
</evidence>
<name>X0VS91_9ZZZZ</name>
<dbReference type="InterPro" id="IPR050763">
    <property type="entry name" value="ABC_transporter_ATP-binding"/>
</dbReference>
<dbReference type="SUPFAM" id="SSF52540">
    <property type="entry name" value="P-loop containing nucleoside triphosphate hydrolases"/>
    <property type="match status" value="1"/>
</dbReference>
<keyword evidence="2" id="KW-0813">Transport</keyword>
<reference evidence="6" key="1">
    <citation type="journal article" date="2014" name="Front. Microbiol.">
        <title>High frequency of phylogenetically diverse reductive dehalogenase-homologous genes in deep subseafloor sedimentary metagenomes.</title>
        <authorList>
            <person name="Kawai M."/>
            <person name="Futagami T."/>
            <person name="Toyoda A."/>
            <person name="Takaki Y."/>
            <person name="Nishi S."/>
            <person name="Hori S."/>
            <person name="Arai W."/>
            <person name="Tsubouchi T."/>
            <person name="Morono Y."/>
            <person name="Uchiyama I."/>
            <person name="Ito T."/>
            <person name="Fujiyama A."/>
            <person name="Inagaki F."/>
            <person name="Takami H."/>
        </authorList>
    </citation>
    <scope>NUCLEOTIDE SEQUENCE</scope>
    <source>
        <strain evidence="6">Expedition CK06-06</strain>
    </source>
</reference>
<evidence type="ECO:0000259" key="5">
    <source>
        <dbReference type="Pfam" id="PF00005"/>
    </source>
</evidence>
<dbReference type="GO" id="GO:0016887">
    <property type="term" value="F:ATP hydrolysis activity"/>
    <property type="evidence" value="ECO:0007669"/>
    <property type="project" value="InterPro"/>
</dbReference>
<dbReference type="AlphaFoldDB" id="X0VS91"/>
<protein>
    <recommendedName>
        <fullName evidence="5">ABC transporter domain-containing protein</fullName>
    </recommendedName>
</protein>
<dbReference type="PANTHER" id="PTHR42711:SF5">
    <property type="entry name" value="ABC TRANSPORTER ATP-BINDING PROTEIN NATA"/>
    <property type="match status" value="1"/>
</dbReference>
<proteinExistence type="inferred from homology"/>
<comment type="similarity">
    <text evidence="1">Belongs to the ABC transporter superfamily.</text>
</comment>
<accession>X0VS91</accession>
<sequence length="119" mass="13586">MIRVQSLTKYYGNVCAVDHINLDIQKGEILGLLGPNGAGKTTTLRMLTGFLRPTYGSIRVKDYTIDEDSLEIKKLLGYLPESAPLYHDMMVYDYLTYVANIRGLDRERRPSRVKGEFRP</sequence>
<evidence type="ECO:0000256" key="2">
    <source>
        <dbReference type="ARBA" id="ARBA00022448"/>
    </source>
</evidence>
<gene>
    <name evidence="6" type="ORF">S01H1_34407</name>
</gene>
<evidence type="ECO:0000256" key="4">
    <source>
        <dbReference type="ARBA" id="ARBA00022840"/>
    </source>
</evidence>
<keyword evidence="3" id="KW-0547">Nucleotide-binding</keyword>
<dbReference type="CDD" id="cd03230">
    <property type="entry name" value="ABC_DR_subfamily_A"/>
    <property type="match status" value="1"/>
</dbReference>
<dbReference type="InterPro" id="IPR027417">
    <property type="entry name" value="P-loop_NTPase"/>
</dbReference>
<dbReference type="EMBL" id="BARS01021421">
    <property type="protein sequence ID" value="GAG03416.1"/>
    <property type="molecule type" value="Genomic_DNA"/>
</dbReference>
<dbReference type="InterPro" id="IPR003439">
    <property type="entry name" value="ABC_transporter-like_ATP-bd"/>
</dbReference>
<evidence type="ECO:0000256" key="1">
    <source>
        <dbReference type="ARBA" id="ARBA00005417"/>
    </source>
</evidence>
<feature type="non-terminal residue" evidence="6">
    <location>
        <position position="119"/>
    </location>
</feature>
<keyword evidence="4" id="KW-0067">ATP-binding</keyword>
<feature type="domain" description="ABC transporter" evidence="5">
    <location>
        <begin position="18"/>
        <end position="93"/>
    </location>
</feature>
<dbReference type="Pfam" id="PF00005">
    <property type="entry name" value="ABC_tran"/>
    <property type="match status" value="1"/>
</dbReference>